<evidence type="ECO:0000313" key="3">
    <source>
        <dbReference type="Proteomes" id="UP000001307"/>
    </source>
</evidence>
<dbReference type="InParanoid" id="E4X808"/>
<feature type="compositionally biased region" description="Basic and acidic residues" evidence="1">
    <location>
        <begin position="35"/>
        <end position="45"/>
    </location>
</feature>
<feature type="compositionally biased region" description="Polar residues" evidence="1">
    <location>
        <begin position="1"/>
        <end position="11"/>
    </location>
</feature>
<dbReference type="OrthoDB" id="10475754at2759"/>
<evidence type="ECO:0000256" key="1">
    <source>
        <dbReference type="SAM" id="MobiDB-lite"/>
    </source>
</evidence>
<dbReference type="EMBL" id="FN653028">
    <property type="protein sequence ID" value="CBY18831.1"/>
    <property type="molecule type" value="Genomic_DNA"/>
</dbReference>
<proteinExistence type="predicted"/>
<dbReference type="Proteomes" id="UP000001307">
    <property type="component" value="Unassembled WGS sequence"/>
</dbReference>
<gene>
    <name evidence="2" type="ORF">GSOID_T00003699001</name>
</gene>
<accession>E4X808</accession>
<reference evidence="2" key="1">
    <citation type="journal article" date="2010" name="Science">
        <title>Plasticity of animal genome architecture unmasked by rapid evolution of a pelagic tunicate.</title>
        <authorList>
            <person name="Denoeud F."/>
            <person name="Henriet S."/>
            <person name="Mungpakdee S."/>
            <person name="Aury J.M."/>
            <person name="Da Silva C."/>
            <person name="Brinkmann H."/>
            <person name="Mikhaleva J."/>
            <person name="Olsen L.C."/>
            <person name="Jubin C."/>
            <person name="Canestro C."/>
            <person name="Bouquet J.M."/>
            <person name="Danks G."/>
            <person name="Poulain J."/>
            <person name="Campsteijn C."/>
            <person name="Adamski M."/>
            <person name="Cross I."/>
            <person name="Yadetie F."/>
            <person name="Muffato M."/>
            <person name="Louis A."/>
            <person name="Butcher S."/>
            <person name="Tsagkogeorga G."/>
            <person name="Konrad A."/>
            <person name="Singh S."/>
            <person name="Jensen M.F."/>
            <person name="Cong E.H."/>
            <person name="Eikeseth-Otteraa H."/>
            <person name="Noel B."/>
            <person name="Anthouard V."/>
            <person name="Porcel B.M."/>
            <person name="Kachouri-Lafond R."/>
            <person name="Nishino A."/>
            <person name="Ugolini M."/>
            <person name="Chourrout P."/>
            <person name="Nishida H."/>
            <person name="Aasland R."/>
            <person name="Huzurbazar S."/>
            <person name="Westhof E."/>
            <person name="Delsuc F."/>
            <person name="Lehrach H."/>
            <person name="Reinhardt R."/>
            <person name="Weissenbach J."/>
            <person name="Roy S.W."/>
            <person name="Artiguenave F."/>
            <person name="Postlethwait J.H."/>
            <person name="Manak J.R."/>
            <person name="Thompson E.M."/>
            <person name="Jaillon O."/>
            <person name="Du Pasquier L."/>
            <person name="Boudinot P."/>
            <person name="Liberles D.A."/>
            <person name="Volff J.N."/>
            <person name="Philippe H."/>
            <person name="Lenhard B."/>
            <person name="Roest Crollius H."/>
            <person name="Wincker P."/>
            <person name="Chourrout D."/>
        </authorList>
    </citation>
    <scope>NUCLEOTIDE SEQUENCE [LARGE SCALE GENOMIC DNA]</scope>
</reference>
<dbReference type="AlphaFoldDB" id="E4X808"/>
<keyword evidence="3" id="KW-1185">Reference proteome</keyword>
<sequence>MNGRESCSSLRSMEILSPEPPRDLNIPVYGSSDEDGVKSSGDKKSKNSKKKKNSESSYQDEKLTRGLAKIQSNDLTLLELRARQFELREETEKIRRENAQGFFKLRHLLGKKGKSILHDIYFNEYPHLQKLENGSETGEDIVSPRNGVVSASSDDSNYADLREGIFYQTQVLENGSISDRDKFESSNNEDPLINDEEDEELALYLERSERRANFIERNKELAVSGDILTKIERERLDAILASDSVDNADENNDSEIRLAQINTELENKFSSTALVPVDIEETFRSEKRLKEIDSRLSFIQSQANLRTGSSQLLAIADIEAESNDASAISKMLAEFQLELEQVSLASTCDVMSEQEEEPISEDKIQELLASSRTELNLS</sequence>
<organism evidence="2">
    <name type="scientific">Oikopleura dioica</name>
    <name type="common">Tunicate</name>
    <dbReference type="NCBI Taxonomy" id="34765"/>
    <lineage>
        <taxon>Eukaryota</taxon>
        <taxon>Metazoa</taxon>
        <taxon>Chordata</taxon>
        <taxon>Tunicata</taxon>
        <taxon>Appendicularia</taxon>
        <taxon>Copelata</taxon>
        <taxon>Oikopleuridae</taxon>
        <taxon>Oikopleura</taxon>
    </lineage>
</organism>
<evidence type="ECO:0008006" key="4">
    <source>
        <dbReference type="Google" id="ProtNLM"/>
    </source>
</evidence>
<name>E4X808_OIKDI</name>
<protein>
    <recommendedName>
        <fullName evidence="4">Fibrous sheath-interacting protein 1</fullName>
    </recommendedName>
</protein>
<feature type="region of interest" description="Disordered" evidence="1">
    <location>
        <begin position="1"/>
        <end position="62"/>
    </location>
</feature>
<evidence type="ECO:0000313" key="2">
    <source>
        <dbReference type="EMBL" id="CBY18831.1"/>
    </source>
</evidence>